<reference evidence="1" key="1">
    <citation type="submission" date="2022-06" db="EMBL/GenBank/DDBJ databases">
        <title>Uncovering the hologenomic basis of an extraordinary plant invasion.</title>
        <authorList>
            <person name="Bieker V.C."/>
            <person name="Martin M.D."/>
            <person name="Gilbert T."/>
            <person name="Hodgins K."/>
            <person name="Battlay P."/>
            <person name="Petersen B."/>
            <person name="Wilson J."/>
        </authorList>
    </citation>
    <scope>NUCLEOTIDE SEQUENCE</scope>
    <source>
        <strain evidence="1">AA19_3_7</strain>
        <tissue evidence="1">Leaf</tissue>
    </source>
</reference>
<name>A0AAD5CRK4_AMBAR</name>
<organism evidence="1 2">
    <name type="scientific">Ambrosia artemisiifolia</name>
    <name type="common">Common ragweed</name>
    <dbReference type="NCBI Taxonomy" id="4212"/>
    <lineage>
        <taxon>Eukaryota</taxon>
        <taxon>Viridiplantae</taxon>
        <taxon>Streptophyta</taxon>
        <taxon>Embryophyta</taxon>
        <taxon>Tracheophyta</taxon>
        <taxon>Spermatophyta</taxon>
        <taxon>Magnoliopsida</taxon>
        <taxon>eudicotyledons</taxon>
        <taxon>Gunneridae</taxon>
        <taxon>Pentapetalae</taxon>
        <taxon>asterids</taxon>
        <taxon>campanulids</taxon>
        <taxon>Asterales</taxon>
        <taxon>Asteraceae</taxon>
        <taxon>Asteroideae</taxon>
        <taxon>Heliantheae alliance</taxon>
        <taxon>Heliantheae</taxon>
        <taxon>Ambrosia</taxon>
    </lineage>
</organism>
<evidence type="ECO:0000313" key="2">
    <source>
        <dbReference type="Proteomes" id="UP001206925"/>
    </source>
</evidence>
<proteinExistence type="predicted"/>
<keyword evidence="2" id="KW-1185">Reference proteome</keyword>
<dbReference type="Proteomes" id="UP001206925">
    <property type="component" value="Unassembled WGS sequence"/>
</dbReference>
<gene>
    <name evidence="1" type="ORF">M8C21_001284</name>
</gene>
<evidence type="ECO:0000313" key="1">
    <source>
        <dbReference type="EMBL" id="KAI7745549.1"/>
    </source>
</evidence>
<feature type="non-terminal residue" evidence="1">
    <location>
        <position position="1"/>
    </location>
</feature>
<accession>A0AAD5CRK4</accession>
<sequence>MDLLTFNLSCSRGTSLIGVNRAIVNQVALFDIKSRKFSVVKEYFIDANFQDKKYISNAGRFGMMELVNVIVTGYFNTGRHEG</sequence>
<comment type="caution">
    <text evidence="1">The sequence shown here is derived from an EMBL/GenBank/DDBJ whole genome shotgun (WGS) entry which is preliminary data.</text>
</comment>
<protein>
    <submittedName>
        <fullName evidence="1">Uncharacterized protein</fullName>
    </submittedName>
</protein>
<dbReference type="EMBL" id="JAMZMK010007206">
    <property type="protein sequence ID" value="KAI7745549.1"/>
    <property type="molecule type" value="Genomic_DNA"/>
</dbReference>
<dbReference type="AlphaFoldDB" id="A0AAD5CRK4"/>